<feature type="transmembrane region" description="Helical" evidence="7">
    <location>
        <begin position="218"/>
        <end position="237"/>
    </location>
</feature>
<dbReference type="STRING" id="488538.SAR116_2197"/>
<accession>D5BP06</accession>
<keyword evidence="3 7" id="KW-0808">Transferase</keyword>
<keyword evidence="7" id="KW-0997">Cell inner membrane</keyword>
<dbReference type="eggNOG" id="COG0682">
    <property type="taxonomic scope" value="Bacteria"/>
</dbReference>
<dbReference type="HOGENOM" id="CLU_013386_1_0_5"/>
<evidence type="ECO:0000256" key="4">
    <source>
        <dbReference type="ARBA" id="ARBA00022692"/>
    </source>
</evidence>
<evidence type="ECO:0000256" key="3">
    <source>
        <dbReference type="ARBA" id="ARBA00022679"/>
    </source>
</evidence>
<keyword evidence="5 7" id="KW-1133">Transmembrane helix</keyword>
<dbReference type="UniPathway" id="UPA00664"/>
<dbReference type="PANTHER" id="PTHR30589">
    <property type="entry name" value="PROLIPOPROTEIN DIACYLGLYCERYL TRANSFERASE"/>
    <property type="match status" value="1"/>
</dbReference>
<dbReference type="Pfam" id="PF01790">
    <property type="entry name" value="LGT"/>
    <property type="match status" value="1"/>
</dbReference>
<comment type="catalytic activity">
    <reaction evidence="7">
        <text>L-cysteinyl-[prolipoprotein] + a 1,2-diacyl-sn-glycero-3-phospho-(1'-sn-glycerol) = an S-1,2-diacyl-sn-glyceryl-L-cysteinyl-[prolipoprotein] + sn-glycerol 1-phosphate + H(+)</text>
        <dbReference type="Rhea" id="RHEA:56712"/>
        <dbReference type="Rhea" id="RHEA-COMP:14679"/>
        <dbReference type="Rhea" id="RHEA-COMP:14680"/>
        <dbReference type="ChEBI" id="CHEBI:15378"/>
        <dbReference type="ChEBI" id="CHEBI:29950"/>
        <dbReference type="ChEBI" id="CHEBI:57685"/>
        <dbReference type="ChEBI" id="CHEBI:64716"/>
        <dbReference type="ChEBI" id="CHEBI:140658"/>
        <dbReference type="EC" id="2.5.1.145"/>
    </reaction>
</comment>
<dbReference type="RefSeq" id="WP_013047067.1">
    <property type="nucleotide sequence ID" value="NC_014010.1"/>
</dbReference>
<feature type="transmembrane region" description="Helical" evidence="7">
    <location>
        <begin position="76"/>
        <end position="95"/>
    </location>
</feature>
<proteinExistence type="inferred from homology"/>
<dbReference type="EMBL" id="CP001751">
    <property type="protein sequence ID" value="ADE40440.1"/>
    <property type="molecule type" value="Genomic_DNA"/>
</dbReference>
<name>D5BP06_PUNMI</name>
<comment type="subcellular location">
    <subcellularLocation>
        <location evidence="7">Cell inner membrane</location>
        <topology evidence="7">Multi-pass membrane protein</topology>
    </subcellularLocation>
</comment>
<feature type="transmembrane region" description="Helical" evidence="7">
    <location>
        <begin position="38"/>
        <end position="56"/>
    </location>
</feature>
<dbReference type="NCBIfam" id="TIGR00544">
    <property type="entry name" value="lgt"/>
    <property type="match status" value="1"/>
</dbReference>
<reference evidence="8 9" key="1">
    <citation type="journal article" date="2010" name="J. Bacteriol.">
        <title>Complete genome sequence of "Candidatus Puniceispirillum marinum" IMCC1322, a representative of the SAR116 clade in the Alphaproteobacteria.</title>
        <authorList>
            <person name="Oh H.M."/>
            <person name="Kwon K.K."/>
            <person name="Kang I."/>
            <person name="Kang S.G."/>
            <person name="Lee J.H."/>
            <person name="Kim S.J."/>
            <person name="Cho J.C."/>
        </authorList>
    </citation>
    <scope>NUCLEOTIDE SEQUENCE [LARGE SCALE GENOMIC DNA]</scope>
    <source>
        <strain evidence="8 9">IMCC1322</strain>
    </source>
</reference>
<dbReference type="HAMAP" id="MF_01147">
    <property type="entry name" value="Lgt"/>
    <property type="match status" value="1"/>
</dbReference>
<evidence type="ECO:0000313" key="9">
    <source>
        <dbReference type="Proteomes" id="UP000007460"/>
    </source>
</evidence>
<sequence length="278" mass="30903">MTSYAQTAETQTTEILSSARIILPEFNEFAIQFGNFGIRWYALAYIAGLLIGFYLLKREANKADSVMTSVALDSLLNYVLIGIIAGGRLGYVLFYNASYFLSHPLDIFKIWQGGMSFHGGLIGVTLAMMLLARRHKIPVLAISDRVSMVLPIGLFLGRIANFINGELWGRITDVPWAMVFPHSDGAPRHPSQLYEAGLEGLVLGLVMIMGYRKGWLAYQGRLTAIMLIGYGASRYVIEFAREPDAHLGILFGVITMGQILCLPMLAGGLYLIMRERRR</sequence>
<dbReference type="GO" id="GO:0042158">
    <property type="term" value="P:lipoprotein biosynthetic process"/>
    <property type="evidence" value="ECO:0007669"/>
    <property type="project" value="UniProtKB-UniRule"/>
</dbReference>
<feature type="transmembrane region" description="Helical" evidence="7">
    <location>
        <begin position="115"/>
        <end position="132"/>
    </location>
</feature>
<evidence type="ECO:0000313" key="8">
    <source>
        <dbReference type="EMBL" id="ADE40440.1"/>
    </source>
</evidence>
<evidence type="ECO:0000256" key="7">
    <source>
        <dbReference type="HAMAP-Rule" id="MF_01147"/>
    </source>
</evidence>
<evidence type="ECO:0000256" key="5">
    <source>
        <dbReference type="ARBA" id="ARBA00022989"/>
    </source>
</evidence>
<feature type="binding site" evidence="7">
    <location>
        <position position="158"/>
    </location>
    <ligand>
        <name>a 1,2-diacyl-sn-glycero-3-phospho-(1'-sn-glycerol)</name>
        <dbReference type="ChEBI" id="CHEBI:64716"/>
    </ligand>
</feature>
<comment type="similarity">
    <text evidence="1 7">Belongs to the Lgt family.</text>
</comment>
<organism evidence="8 9">
    <name type="scientific">Puniceispirillum marinum (strain IMCC1322)</name>
    <dbReference type="NCBI Taxonomy" id="488538"/>
    <lineage>
        <taxon>Bacteria</taxon>
        <taxon>Pseudomonadati</taxon>
        <taxon>Pseudomonadota</taxon>
        <taxon>Alphaproteobacteria</taxon>
        <taxon>Candidatus Puniceispirillales</taxon>
        <taxon>Candidatus Puniceispirillaceae</taxon>
        <taxon>Candidatus Puniceispirillum</taxon>
    </lineage>
</organism>
<dbReference type="GO" id="GO:0005886">
    <property type="term" value="C:plasma membrane"/>
    <property type="evidence" value="ECO:0007669"/>
    <property type="project" value="UniProtKB-SubCell"/>
</dbReference>
<dbReference type="GO" id="GO:0008961">
    <property type="term" value="F:phosphatidylglycerol-prolipoprotein diacylglyceryl transferase activity"/>
    <property type="evidence" value="ECO:0007669"/>
    <property type="project" value="UniProtKB-UniRule"/>
</dbReference>
<dbReference type="OrthoDB" id="871140at2"/>
<dbReference type="PROSITE" id="PS01311">
    <property type="entry name" value="LGT"/>
    <property type="match status" value="1"/>
</dbReference>
<feature type="transmembrane region" description="Helical" evidence="7">
    <location>
        <begin position="249"/>
        <end position="272"/>
    </location>
</feature>
<keyword evidence="9" id="KW-1185">Reference proteome</keyword>
<protein>
    <recommendedName>
        <fullName evidence="7">Phosphatidylglycerol--prolipoprotein diacylglyceryl transferase</fullName>
        <ecNumber evidence="7">2.5.1.145</ecNumber>
    </recommendedName>
</protein>
<comment type="function">
    <text evidence="7">Catalyzes the transfer of the diacylglyceryl group from phosphatidylglycerol to the sulfhydryl group of the N-terminal cysteine of a prolipoprotein, the first step in the formation of mature lipoproteins.</text>
</comment>
<gene>
    <name evidence="7" type="primary">lgt</name>
    <name evidence="8" type="ordered locus">SAR116_2197</name>
</gene>
<evidence type="ECO:0000256" key="2">
    <source>
        <dbReference type="ARBA" id="ARBA00022475"/>
    </source>
</evidence>
<dbReference type="InterPro" id="IPR001640">
    <property type="entry name" value="Lgt"/>
</dbReference>
<dbReference type="KEGG" id="apb:SAR116_2197"/>
<evidence type="ECO:0000256" key="1">
    <source>
        <dbReference type="ARBA" id="ARBA00007150"/>
    </source>
</evidence>
<dbReference type="PANTHER" id="PTHR30589:SF0">
    <property type="entry name" value="PHOSPHATIDYLGLYCEROL--PROLIPOPROTEIN DIACYLGLYCERYL TRANSFERASE"/>
    <property type="match status" value="1"/>
</dbReference>
<keyword evidence="4 7" id="KW-0812">Transmembrane</keyword>
<keyword evidence="8" id="KW-0449">Lipoprotein</keyword>
<keyword evidence="2 7" id="KW-1003">Cell membrane</keyword>
<keyword evidence="8" id="KW-0328">Glycosyltransferase</keyword>
<dbReference type="EC" id="2.5.1.145" evidence="7"/>
<dbReference type="AlphaFoldDB" id="D5BP06"/>
<evidence type="ECO:0000256" key="6">
    <source>
        <dbReference type="ARBA" id="ARBA00023136"/>
    </source>
</evidence>
<comment type="pathway">
    <text evidence="7">Protein modification; lipoprotein biosynthesis (diacylglyceryl transfer).</text>
</comment>
<dbReference type="Proteomes" id="UP000007460">
    <property type="component" value="Chromosome"/>
</dbReference>
<keyword evidence="6 7" id="KW-0472">Membrane</keyword>